<organism evidence="1 2">
    <name type="scientific">Etheostoma spectabile</name>
    <name type="common">orangethroat darter</name>
    <dbReference type="NCBI Taxonomy" id="54343"/>
    <lineage>
        <taxon>Eukaryota</taxon>
        <taxon>Metazoa</taxon>
        <taxon>Chordata</taxon>
        <taxon>Craniata</taxon>
        <taxon>Vertebrata</taxon>
        <taxon>Euteleostomi</taxon>
        <taxon>Actinopterygii</taxon>
        <taxon>Neopterygii</taxon>
        <taxon>Teleostei</taxon>
        <taxon>Neoteleostei</taxon>
        <taxon>Acanthomorphata</taxon>
        <taxon>Eupercaria</taxon>
        <taxon>Perciformes</taxon>
        <taxon>Percoidei</taxon>
        <taxon>Percidae</taxon>
        <taxon>Etheostomatinae</taxon>
        <taxon>Etheostoma</taxon>
    </lineage>
</organism>
<dbReference type="Proteomes" id="UP000327493">
    <property type="component" value="Chromosome 15"/>
</dbReference>
<proteinExistence type="predicted"/>
<name>A0A5J5CSG5_9PERO</name>
<reference evidence="1 2" key="1">
    <citation type="submission" date="2019-08" db="EMBL/GenBank/DDBJ databases">
        <title>A chromosome-level genome assembly, high-density linkage maps, and genome scans reveal the genomic architecture of hybrid incompatibilities underlying speciation via character displacement in darters (Percidae: Etheostominae).</title>
        <authorList>
            <person name="Moran R.L."/>
            <person name="Catchen J.M."/>
            <person name="Fuller R.C."/>
        </authorList>
    </citation>
    <scope>NUCLEOTIDE SEQUENCE [LARGE SCALE GENOMIC DNA]</scope>
    <source>
        <strain evidence="1">EspeVRDwgs_2016</strain>
        <tissue evidence="1">Muscle</tissue>
    </source>
</reference>
<protein>
    <submittedName>
        <fullName evidence="1">Uncharacterized protein</fullName>
    </submittedName>
</protein>
<comment type="caution">
    <text evidence="1">The sequence shown here is derived from an EMBL/GenBank/DDBJ whole genome shotgun (WGS) entry which is preliminary data.</text>
</comment>
<accession>A0A5J5CSG5</accession>
<dbReference type="AlphaFoldDB" id="A0A5J5CSG5"/>
<evidence type="ECO:0000313" key="2">
    <source>
        <dbReference type="Proteomes" id="UP000327493"/>
    </source>
</evidence>
<keyword evidence="2" id="KW-1185">Reference proteome</keyword>
<gene>
    <name evidence="1" type="ORF">FQN60_004002</name>
</gene>
<sequence>METPCKWAWESHGHQKGARPPLSLFIGGREISLQTGARGILLFLQRSTFGGICEGNEEHS</sequence>
<evidence type="ECO:0000313" key="1">
    <source>
        <dbReference type="EMBL" id="KAA8585308.1"/>
    </source>
</evidence>
<dbReference type="EMBL" id="VOFY01000015">
    <property type="protein sequence ID" value="KAA8585308.1"/>
    <property type="molecule type" value="Genomic_DNA"/>
</dbReference>